<feature type="chain" id="PRO_5011447503" evidence="2">
    <location>
        <begin position="25"/>
        <end position="324"/>
    </location>
</feature>
<dbReference type="Pfam" id="PF03401">
    <property type="entry name" value="TctC"/>
    <property type="match status" value="1"/>
</dbReference>
<reference evidence="3 4" key="1">
    <citation type="submission" date="2016-10" db="EMBL/GenBank/DDBJ databases">
        <authorList>
            <person name="de Groot N.N."/>
        </authorList>
    </citation>
    <scope>NUCLEOTIDE SEQUENCE [LARGE SCALE GENOMIC DNA]</scope>
    <source>
        <strain evidence="3 4">DSM 19981</strain>
    </source>
</reference>
<keyword evidence="4" id="KW-1185">Reference proteome</keyword>
<protein>
    <submittedName>
        <fullName evidence="3">Tripartite-type tricarboxylate transporter, receptor component TctC</fullName>
    </submittedName>
</protein>
<dbReference type="Gene3D" id="3.40.190.150">
    <property type="entry name" value="Bordetella uptake gene, domain 1"/>
    <property type="match status" value="1"/>
</dbReference>
<dbReference type="SUPFAM" id="SSF53850">
    <property type="entry name" value="Periplasmic binding protein-like II"/>
    <property type="match status" value="1"/>
</dbReference>
<dbReference type="EMBL" id="FOSQ01000014">
    <property type="protein sequence ID" value="SFL00941.1"/>
    <property type="molecule type" value="Genomic_DNA"/>
</dbReference>
<evidence type="ECO:0000256" key="2">
    <source>
        <dbReference type="SAM" id="SignalP"/>
    </source>
</evidence>
<name>A0A1I4E9S6_9PROT</name>
<evidence type="ECO:0000256" key="1">
    <source>
        <dbReference type="ARBA" id="ARBA00006987"/>
    </source>
</evidence>
<dbReference type="STRING" id="1123062.SAMN02745775_11458"/>
<dbReference type="InterPro" id="IPR006311">
    <property type="entry name" value="TAT_signal"/>
</dbReference>
<keyword evidence="3" id="KW-0675">Receptor</keyword>
<feature type="signal peptide" evidence="2">
    <location>
        <begin position="1"/>
        <end position="24"/>
    </location>
</feature>
<organism evidence="3 4">
    <name type="scientific">Falsiroseomonas stagni DSM 19981</name>
    <dbReference type="NCBI Taxonomy" id="1123062"/>
    <lineage>
        <taxon>Bacteria</taxon>
        <taxon>Pseudomonadati</taxon>
        <taxon>Pseudomonadota</taxon>
        <taxon>Alphaproteobacteria</taxon>
        <taxon>Acetobacterales</taxon>
        <taxon>Roseomonadaceae</taxon>
        <taxon>Falsiroseomonas</taxon>
    </lineage>
</organism>
<dbReference type="Gene3D" id="3.40.190.10">
    <property type="entry name" value="Periplasmic binding protein-like II"/>
    <property type="match status" value="1"/>
</dbReference>
<dbReference type="RefSeq" id="WP_092962630.1">
    <property type="nucleotide sequence ID" value="NZ_FOSQ01000014.1"/>
</dbReference>
<dbReference type="InterPro" id="IPR042100">
    <property type="entry name" value="Bug_dom1"/>
</dbReference>
<dbReference type="PANTHER" id="PTHR42928">
    <property type="entry name" value="TRICARBOXYLATE-BINDING PROTEIN"/>
    <property type="match status" value="1"/>
</dbReference>
<comment type="similarity">
    <text evidence="1">Belongs to the UPF0065 (bug) family.</text>
</comment>
<proteinExistence type="inferred from homology"/>
<dbReference type="PANTHER" id="PTHR42928:SF5">
    <property type="entry name" value="BLR1237 PROTEIN"/>
    <property type="match status" value="1"/>
</dbReference>
<keyword evidence="2" id="KW-0732">Signal</keyword>
<accession>A0A1I4E9S6</accession>
<gene>
    <name evidence="3" type="ORF">SAMN02745775_11458</name>
</gene>
<evidence type="ECO:0000313" key="3">
    <source>
        <dbReference type="EMBL" id="SFL00941.1"/>
    </source>
</evidence>
<dbReference type="PROSITE" id="PS51318">
    <property type="entry name" value="TAT"/>
    <property type="match status" value="1"/>
</dbReference>
<sequence length="324" mass="33796">MRAHPTRRAVLGAAAAALAMPALAQPVAGGRTIRIIVPFGAGGAVDIVARLVAQEIGPRLGQTVVVENRTGGGGNIAMEHVARSAPDGTTLLMASPSVIVNPHLYPSLTYDQATQLAPLMLVGEVPSVMIAPPGFEANDARAFIAMARARPGFYTFGSGGSGTTEHLASELLKLRAGIDIVHVPYRGGAPAMTDLQAGRLSMMFTNLAQALPLIRGGQFKVLGVADRQRHPALPDSPTFAEQGIEGINVTVWWGIMAPAGLPAETTQRLHAVLAESIASPTMTAALERLSAKPLGGSIESFAQRLSSEGRSWGEVIRGANIRAE</sequence>
<dbReference type="AlphaFoldDB" id="A0A1I4E9S6"/>
<dbReference type="PIRSF" id="PIRSF017082">
    <property type="entry name" value="YflP"/>
    <property type="match status" value="1"/>
</dbReference>
<dbReference type="InterPro" id="IPR005064">
    <property type="entry name" value="BUG"/>
</dbReference>
<evidence type="ECO:0000313" key="4">
    <source>
        <dbReference type="Proteomes" id="UP000199473"/>
    </source>
</evidence>
<dbReference type="OrthoDB" id="8678477at2"/>
<dbReference type="CDD" id="cd13578">
    <property type="entry name" value="PBP2_Bug27"/>
    <property type="match status" value="1"/>
</dbReference>
<dbReference type="Proteomes" id="UP000199473">
    <property type="component" value="Unassembled WGS sequence"/>
</dbReference>